<dbReference type="GO" id="GO:0016787">
    <property type="term" value="F:hydrolase activity"/>
    <property type="evidence" value="ECO:0007669"/>
    <property type="project" value="InterPro"/>
</dbReference>
<dbReference type="KEGG" id="kbs:EPA93_33230"/>
<organism evidence="2 3">
    <name type="scientific">Ktedonosporobacter rubrisoli</name>
    <dbReference type="NCBI Taxonomy" id="2509675"/>
    <lineage>
        <taxon>Bacteria</taxon>
        <taxon>Bacillati</taxon>
        <taxon>Chloroflexota</taxon>
        <taxon>Ktedonobacteria</taxon>
        <taxon>Ktedonobacterales</taxon>
        <taxon>Ktedonosporobacteraceae</taxon>
        <taxon>Ktedonosporobacter</taxon>
    </lineage>
</organism>
<dbReference type="InterPro" id="IPR032466">
    <property type="entry name" value="Metal_Hydrolase"/>
</dbReference>
<dbReference type="Pfam" id="PF04909">
    <property type="entry name" value="Amidohydro_2"/>
    <property type="match status" value="1"/>
</dbReference>
<evidence type="ECO:0000313" key="3">
    <source>
        <dbReference type="Proteomes" id="UP000290365"/>
    </source>
</evidence>
<dbReference type="EMBL" id="CP035758">
    <property type="protein sequence ID" value="QBD80574.1"/>
    <property type="molecule type" value="Genomic_DNA"/>
</dbReference>
<keyword evidence="3" id="KW-1185">Reference proteome</keyword>
<dbReference type="Proteomes" id="UP000290365">
    <property type="component" value="Chromosome"/>
</dbReference>
<accession>A0A4P6JY23</accession>
<feature type="domain" description="Amidohydrolase-related" evidence="1">
    <location>
        <begin position="254"/>
        <end position="418"/>
    </location>
</feature>
<name>A0A4P6JY23_KTERU</name>
<evidence type="ECO:0000259" key="1">
    <source>
        <dbReference type="Pfam" id="PF04909"/>
    </source>
</evidence>
<dbReference type="AlphaFoldDB" id="A0A4P6JY23"/>
<sequence length="421" mass="47759">MWEDRGLCFGVCFTIEPGEVSTSHSSTIYFRQLLFFYREGVCMLDLTAISVVDNHCHPILLEQHMSGPQFRQRWTEAKDGSLAEKHLHNSVYYLWTIRQLAQFYGCENTEDAVLAARDSQSGDELLARLVKAANIDALVLDLGYPPPEISYTAEYTAQAAGCRTVSILRVEILMQQLILQYENFDEVIERLAQHIKRAREDGYRGLKSIAAYRTGLNIAEWSKDEAAAVFAKLRPQAVSEGSLRLAHKPLNDYLLHVVFQAAAEQQLPIQFHTGYGDSDTDMRLGNPLQLRDVLERSDYQSMPVVLLHESYPYSQLGAYLAAIYPHVYFDLSYTIPFIDKLEMLAFTRQALSIAPASKLVYSTDGIYMPEMYWLGAVRGRSVLAQVLQEMIEADELDEQQAYHLARLVLHDTAAELYALLP</sequence>
<dbReference type="InterPro" id="IPR006680">
    <property type="entry name" value="Amidohydro-rel"/>
</dbReference>
<dbReference type="Gene3D" id="3.20.20.140">
    <property type="entry name" value="Metal-dependent hydrolases"/>
    <property type="match status" value="1"/>
</dbReference>
<reference evidence="2 3" key="1">
    <citation type="submission" date="2019-01" db="EMBL/GenBank/DDBJ databases">
        <title>Ktedonosporobacter rubrisoli SCAWS-G2.</title>
        <authorList>
            <person name="Huang Y."/>
            <person name="Yan B."/>
        </authorList>
    </citation>
    <scope>NUCLEOTIDE SEQUENCE [LARGE SCALE GENOMIC DNA]</scope>
    <source>
        <strain evidence="2 3">SCAWS-G2</strain>
    </source>
</reference>
<dbReference type="PANTHER" id="PTHR43383:SF2">
    <property type="entry name" value="AMIDOHYDROLASE 2 FAMILY PROTEIN"/>
    <property type="match status" value="1"/>
</dbReference>
<evidence type="ECO:0000313" key="2">
    <source>
        <dbReference type="EMBL" id="QBD80574.1"/>
    </source>
</evidence>
<proteinExistence type="predicted"/>
<protein>
    <recommendedName>
        <fullName evidence="1">Amidohydrolase-related domain-containing protein</fullName>
    </recommendedName>
</protein>
<dbReference type="PANTHER" id="PTHR43383">
    <property type="entry name" value="NODULIN 6"/>
    <property type="match status" value="1"/>
</dbReference>
<gene>
    <name evidence="2" type="ORF">EPA93_33230</name>
</gene>
<dbReference type="SUPFAM" id="SSF51556">
    <property type="entry name" value="Metallo-dependent hydrolases"/>
    <property type="match status" value="1"/>
</dbReference>
<dbReference type="OrthoDB" id="8244441at2"/>